<protein>
    <submittedName>
        <fullName evidence="2">Uncharacterized protein</fullName>
    </submittedName>
</protein>
<name>A0A5N6Z790_9EURO</name>
<evidence type="ECO:0000256" key="1">
    <source>
        <dbReference type="SAM" id="Phobius"/>
    </source>
</evidence>
<keyword evidence="1" id="KW-0812">Transmembrane</keyword>
<feature type="transmembrane region" description="Helical" evidence="1">
    <location>
        <begin position="6"/>
        <end position="37"/>
    </location>
</feature>
<evidence type="ECO:0000313" key="2">
    <source>
        <dbReference type="EMBL" id="KAE8353495.1"/>
    </source>
</evidence>
<evidence type="ECO:0000313" key="3">
    <source>
        <dbReference type="Proteomes" id="UP000327118"/>
    </source>
</evidence>
<keyword evidence="3" id="KW-1185">Reference proteome</keyword>
<keyword evidence="1" id="KW-0472">Membrane</keyword>
<organism evidence="2 3">
    <name type="scientific">Aspergillus coremiiformis</name>
    <dbReference type="NCBI Taxonomy" id="138285"/>
    <lineage>
        <taxon>Eukaryota</taxon>
        <taxon>Fungi</taxon>
        <taxon>Dikarya</taxon>
        <taxon>Ascomycota</taxon>
        <taxon>Pezizomycotina</taxon>
        <taxon>Eurotiomycetes</taxon>
        <taxon>Eurotiomycetidae</taxon>
        <taxon>Eurotiales</taxon>
        <taxon>Aspergillaceae</taxon>
        <taxon>Aspergillus</taxon>
        <taxon>Aspergillus subgen. Circumdati</taxon>
    </lineage>
</organism>
<gene>
    <name evidence="2" type="ORF">BDV28DRAFT_105799</name>
</gene>
<dbReference type="Proteomes" id="UP000327118">
    <property type="component" value="Unassembled WGS sequence"/>
</dbReference>
<sequence>MRTMPLLFGLCVFSGGLFSSVIYSFFSLSFFSLYIYIYTVLKSFHISSWVMHRCGLVWISSRIQGGAAKG</sequence>
<accession>A0A5N6Z790</accession>
<dbReference type="OrthoDB" id="5402147at2759"/>
<proteinExistence type="predicted"/>
<keyword evidence="1" id="KW-1133">Transmembrane helix</keyword>
<dbReference type="AlphaFoldDB" id="A0A5N6Z790"/>
<reference evidence="3" key="1">
    <citation type="submission" date="2019-04" db="EMBL/GenBank/DDBJ databases">
        <title>Friends and foes A comparative genomics studyof 23 Aspergillus species from section Flavi.</title>
        <authorList>
            <consortium name="DOE Joint Genome Institute"/>
            <person name="Kjaerbolling I."/>
            <person name="Vesth T."/>
            <person name="Frisvad J.C."/>
            <person name="Nybo J.L."/>
            <person name="Theobald S."/>
            <person name="Kildgaard S."/>
            <person name="Isbrandt T."/>
            <person name="Kuo A."/>
            <person name="Sato A."/>
            <person name="Lyhne E.K."/>
            <person name="Kogle M.E."/>
            <person name="Wiebenga A."/>
            <person name="Kun R.S."/>
            <person name="Lubbers R.J."/>
            <person name="Makela M.R."/>
            <person name="Barry K."/>
            <person name="Chovatia M."/>
            <person name="Clum A."/>
            <person name="Daum C."/>
            <person name="Haridas S."/>
            <person name="He G."/>
            <person name="LaButti K."/>
            <person name="Lipzen A."/>
            <person name="Mondo S."/>
            <person name="Riley R."/>
            <person name="Salamov A."/>
            <person name="Simmons B.A."/>
            <person name="Magnuson J.K."/>
            <person name="Henrissat B."/>
            <person name="Mortensen U.H."/>
            <person name="Larsen T.O."/>
            <person name="Devries R.P."/>
            <person name="Grigoriev I.V."/>
            <person name="Machida M."/>
            <person name="Baker S.E."/>
            <person name="Andersen M.R."/>
        </authorList>
    </citation>
    <scope>NUCLEOTIDE SEQUENCE [LARGE SCALE GENOMIC DNA]</scope>
    <source>
        <strain evidence="3">CBS 553.77</strain>
    </source>
</reference>
<dbReference type="EMBL" id="ML739096">
    <property type="protein sequence ID" value="KAE8353495.1"/>
    <property type="molecule type" value="Genomic_DNA"/>
</dbReference>